<dbReference type="GO" id="GO:0005975">
    <property type="term" value="P:carbohydrate metabolic process"/>
    <property type="evidence" value="ECO:0007669"/>
    <property type="project" value="InterPro"/>
</dbReference>
<keyword evidence="2" id="KW-0732">Signal</keyword>
<dbReference type="GO" id="GO:0016810">
    <property type="term" value="F:hydrolase activity, acting on carbon-nitrogen (but not peptide) bonds"/>
    <property type="evidence" value="ECO:0007669"/>
    <property type="project" value="InterPro"/>
</dbReference>
<dbReference type="Pfam" id="PF01522">
    <property type="entry name" value="Polysacc_deac_1"/>
    <property type="match status" value="1"/>
</dbReference>
<evidence type="ECO:0000256" key="1">
    <source>
        <dbReference type="ARBA" id="ARBA00004613"/>
    </source>
</evidence>
<gene>
    <name evidence="5" type="ORF">COZ13_01615</name>
</gene>
<reference evidence="6" key="1">
    <citation type="submission" date="2017-09" db="EMBL/GenBank/DDBJ databases">
        <title>Depth-based differentiation of microbial function through sediment-hosted aquifers and enrichment of novel symbionts in the deep terrestrial subsurface.</title>
        <authorList>
            <person name="Probst A.J."/>
            <person name="Ladd B."/>
            <person name="Jarett J.K."/>
            <person name="Geller-Mcgrath D.E."/>
            <person name="Sieber C.M.K."/>
            <person name="Emerson J.B."/>
            <person name="Anantharaman K."/>
            <person name="Thomas B.C."/>
            <person name="Malmstrom R."/>
            <person name="Stieglmeier M."/>
            <person name="Klingl A."/>
            <person name="Woyke T."/>
            <person name="Ryan C.M."/>
            <person name="Banfield J.F."/>
        </authorList>
    </citation>
    <scope>NUCLEOTIDE SEQUENCE [LARGE SCALE GENOMIC DNA]</scope>
</reference>
<dbReference type="PROSITE" id="PS51677">
    <property type="entry name" value="NODB"/>
    <property type="match status" value="1"/>
</dbReference>
<dbReference type="Gene3D" id="3.20.20.370">
    <property type="entry name" value="Glycoside hydrolase/deacetylase"/>
    <property type="match status" value="1"/>
</dbReference>
<sequence length="356" mass="41152">MVWKESQGESLNMKLIIKWVVGLIIIYSGLLWLIEFLRRRMKRGRVTILCYHRVLDDGQIKDYYRPAIAVSVSVFRKQMKMLQERYNIISLEDAVSLLGKKKPLEKDYIVITFDDGYMDNYKNAFPALKECNLPSTIFLATDYINSNRLLWTDEVGMLLEEKWDVFLQTELFRTLKDIGISDNKAILINEIISILKKMDEDTRNAIIARLKENIGHSVEMDALMLTWEQIREMMAGGISFGGHTMSHRFLTMLTPSVKEIEISKSKDIVEQNLKERVLCFAYPDGRFDKECKDIAQKCGFYGACSMITGDNMPGCNLFALKRRDIEESACIDPFGRASKTLFLMEMSGIYDIFRRG</sequence>
<evidence type="ECO:0000256" key="2">
    <source>
        <dbReference type="ARBA" id="ARBA00022729"/>
    </source>
</evidence>
<name>A0A2M7P409_9BACT</name>
<evidence type="ECO:0000313" key="6">
    <source>
        <dbReference type="Proteomes" id="UP000231028"/>
    </source>
</evidence>
<feature type="transmembrane region" description="Helical" evidence="3">
    <location>
        <begin position="16"/>
        <end position="37"/>
    </location>
</feature>
<dbReference type="PANTHER" id="PTHR34216:SF3">
    <property type="entry name" value="POLY-BETA-1,6-N-ACETYL-D-GLUCOSAMINE N-DEACETYLASE"/>
    <property type="match status" value="1"/>
</dbReference>
<dbReference type="EMBL" id="PFKI01000052">
    <property type="protein sequence ID" value="PIY20164.1"/>
    <property type="molecule type" value="Genomic_DNA"/>
</dbReference>
<comment type="subcellular location">
    <subcellularLocation>
        <location evidence="1">Secreted</location>
    </subcellularLocation>
</comment>
<comment type="caution">
    <text evidence="5">The sequence shown here is derived from an EMBL/GenBank/DDBJ whole genome shotgun (WGS) entry which is preliminary data.</text>
</comment>
<evidence type="ECO:0000256" key="3">
    <source>
        <dbReference type="SAM" id="Phobius"/>
    </source>
</evidence>
<keyword evidence="3" id="KW-1133">Transmembrane helix</keyword>
<protein>
    <recommendedName>
        <fullName evidence="4">NodB homology domain-containing protein</fullName>
    </recommendedName>
</protein>
<dbReference type="GO" id="GO:0005576">
    <property type="term" value="C:extracellular region"/>
    <property type="evidence" value="ECO:0007669"/>
    <property type="project" value="UniProtKB-SubCell"/>
</dbReference>
<dbReference type="InterPro" id="IPR051398">
    <property type="entry name" value="Polysacch_Deacetylase"/>
</dbReference>
<evidence type="ECO:0000313" key="5">
    <source>
        <dbReference type="EMBL" id="PIY20164.1"/>
    </source>
</evidence>
<dbReference type="InterPro" id="IPR011330">
    <property type="entry name" value="Glyco_hydro/deAcase_b/a-brl"/>
</dbReference>
<accession>A0A2M7P409</accession>
<feature type="domain" description="NodB homology" evidence="4">
    <location>
        <begin position="107"/>
        <end position="356"/>
    </location>
</feature>
<keyword evidence="3" id="KW-0472">Membrane</keyword>
<dbReference type="SUPFAM" id="SSF88713">
    <property type="entry name" value="Glycoside hydrolase/deacetylase"/>
    <property type="match status" value="1"/>
</dbReference>
<dbReference type="CDD" id="cd10918">
    <property type="entry name" value="CE4_NodB_like_5s_6s"/>
    <property type="match status" value="1"/>
</dbReference>
<dbReference type="Proteomes" id="UP000231028">
    <property type="component" value="Unassembled WGS sequence"/>
</dbReference>
<keyword evidence="3" id="KW-0812">Transmembrane</keyword>
<dbReference type="AlphaFoldDB" id="A0A2M7P409"/>
<dbReference type="PANTHER" id="PTHR34216">
    <property type="match status" value="1"/>
</dbReference>
<proteinExistence type="predicted"/>
<organism evidence="5 6">
    <name type="scientific">Candidatus Desantisbacteria bacterium CG_4_10_14_3_um_filter_40_18</name>
    <dbReference type="NCBI Taxonomy" id="1974544"/>
    <lineage>
        <taxon>Bacteria</taxon>
        <taxon>Candidatus Desantisiibacteriota</taxon>
    </lineage>
</organism>
<evidence type="ECO:0000259" key="4">
    <source>
        <dbReference type="PROSITE" id="PS51677"/>
    </source>
</evidence>
<dbReference type="InterPro" id="IPR002509">
    <property type="entry name" value="NODB_dom"/>
</dbReference>